<feature type="region of interest" description="Disordered" evidence="1">
    <location>
        <begin position="88"/>
        <end position="113"/>
    </location>
</feature>
<feature type="compositionally biased region" description="Basic and acidic residues" evidence="1">
    <location>
        <begin position="91"/>
        <end position="105"/>
    </location>
</feature>
<name>A0ABR2P4I6_9ROSI</name>
<evidence type="ECO:0000313" key="2">
    <source>
        <dbReference type="EMBL" id="KAK8983330.1"/>
    </source>
</evidence>
<comment type="caution">
    <text evidence="2">The sequence shown here is derived from an EMBL/GenBank/DDBJ whole genome shotgun (WGS) entry which is preliminary data.</text>
</comment>
<dbReference type="EMBL" id="JBBPBN010000080">
    <property type="protein sequence ID" value="KAK8983330.1"/>
    <property type="molecule type" value="Genomic_DNA"/>
</dbReference>
<reference evidence="2 3" key="1">
    <citation type="journal article" date="2024" name="G3 (Bethesda)">
        <title>Genome assembly of Hibiscus sabdariffa L. provides insights into metabolisms of medicinal natural products.</title>
        <authorList>
            <person name="Kim T."/>
        </authorList>
    </citation>
    <scope>NUCLEOTIDE SEQUENCE [LARGE SCALE GENOMIC DNA]</scope>
    <source>
        <strain evidence="2">TK-2024</strain>
        <tissue evidence="2">Old leaves</tissue>
    </source>
</reference>
<keyword evidence="3" id="KW-1185">Reference proteome</keyword>
<dbReference type="Proteomes" id="UP001396334">
    <property type="component" value="Unassembled WGS sequence"/>
</dbReference>
<evidence type="ECO:0000256" key="1">
    <source>
        <dbReference type="SAM" id="MobiDB-lite"/>
    </source>
</evidence>
<accession>A0ABR2P4I6</accession>
<protein>
    <submittedName>
        <fullName evidence="2">Uncharacterized protein</fullName>
    </submittedName>
</protein>
<organism evidence="2 3">
    <name type="scientific">Hibiscus sabdariffa</name>
    <name type="common">roselle</name>
    <dbReference type="NCBI Taxonomy" id="183260"/>
    <lineage>
        <taxon>Eukaryota</taxon>
        <taxon>Viridiplantae</taxon>
        <taxon>Streptophyta</taxon>
        <taxon>Embryophyta</taxon>
        <taxon>Tracheophyta</taxon>
        <taxon>Spermatophyta</taxon>
        <taxon>Magnoliopsida</taxon>
        <taxon>eudicotyledons</taxon>
        <taxon>Gunneridae</taxon>
        <taxon>Pentapetalae</taxon>
        <taxon>rosids</taxon>
        <taxon>malvids</taxon>
        <taxon>Malvales</taxon>
        <taxon>Malvaceae</taxon>
        <taxon>Malvoideae</taxon>
        <taxon>Hibiscus</taxon>
    </lineage>
</organism>
<gene>
    <name evidence="2" type="ORF">V6N11_073750</name>
</gene>
<evidence type="ECO:0000313" key="3">
    <source>
        <dbReference type="Proteomes" id="UP001396334"/>
    </source>
</evidence>
<sequence>MGLRLAVTHLSLNIYVYDIPVIRHSYLEPNGRQPRTENPSAKEMKAFLESREGVKGLVDSGITNIPQFLHPFPRDIFTKLFLGCHLGRAASDPDNRPERRRERVQKGNRGGHT</sequence>
<proteinExistence type="predicted"/>